<keyword evidence="4" id="KW-1003">Cell membrane</keyword>
<keyword evidence="5 8" id="KW-0812">Transmembrane</keyword>
<evidence type="ECO:0000256" key="4">
    <source>
        <dbReference type="ARBA" id="ARBA00022475"/>
    </source>
</evidence>
<comment type="caution">
    <text evidence="9">The sequence shown here is derived from an EMBL/GenBank/DDBJ whole genome shotgun (WGS) entry which is preliminary data.</text>
</comment>
<keyword evidence="7 8" id="KW-0472">Membrane</keyword>
<dbReference type="Pfam" id="PF01032">
    <property type="entry name" value="FecCD"/>
    <property type="match status" value="1"/>
</dbReference>
<evidence type="ECO:0000256" key="6">
    <source>
        <dbReference type="ARBA" id="ARBA00022989"/>
    </source>
</evidence>
<evidence type="ECO:0000256" key="7">
    <source>
        <dbReference type="ARBA" id="ARBA00023136"/>
    </source>
</evidence>
<dbReference type="Gene3D" id="1.10.3470.10">
    <property type="entry name" value="ABC transporter involved in vitamin B12 uptake, BtuC"/>
    <property type="match status" value="1"/>
</dbReference>
<evidence type="ECO:0000313" key="9">
    <source>
        <dbReference type="EMBL" id="RCI71730.1"/>
    </source>
</evidence>
<dbReference type="AlphaFoldDB" id="A0A367M2W3"/>
<evidence type="ECO:0000256" key="3">
    <source>
        <dbReference type="ARBA" id="ARBA00022448"/>
    </source>
</evidence>
<dbReference type="RefSeq" id="WP_153605765.1">
    <property type="nucleotide sequence ID" value="NZ_CAADMG010001228.1"/>
</dbReference>
<dbReference type="SUPFAM" id="SSF81345">
    <property type="entry name" value="ABC transporter involved in vitamin B12 uptake, BtuC"/>
    <property type="match status" value="1"/>
</dbReference>
<protein>
    <submittedName>
        <fullName evidence="9">Iron ABC transporter permease</fullName>
    </submittedName>
</protein>
<dbReference type="GO" id="GO:0022857">
    <property type="term" value="F:transmembrane transporter activity"/>
    <property type="evidence" value="ECO:0007669"/>
    <property type="project" value="InterPro"/>
</dbReference>
<evidence type="ECO:0000256" key="8">
    <source>
        <dbReference type="SAM" id="Phobius"/>
    </source>
</evidence>
<comment type="subcellular location">
    <subcellularLocation>
        <location evidence="1">Cell membrane</location>
        <topology evidence="1">Multi-pass membrane protein</topology>
    </subcellularLocation>
</comment>
<evidence type="ECO:0000256" key="2">
    <source>
        <dbReference type="ARBA" id="ARBA00007935"/>
    </source>
</evidence>
<dbReference type="InterPro" id="IPR037294">
    <property type="entry name" value="ABC_BtuC-like"/>
</dbReference>
<comment type="similarity">
    <text evidence="2">Belongs to the binding-protein-dependent transport system permease family. FecCD subfamily.</text>
</comment>
<sequence>LGALFLVWMDVAARTLIAPQDLPIGIATAAIGGLFFILLLRRRS</sequence>
<reference evidence="9 10" key="1">
    <citation type="submission" date="2018-07" db="EMBL/GenBank/DDBJ databases">
        <title>Mechanisms of high-level aminoglycoside resistance among Gram-negative pathogens in Brazil.</title>
        <authorList>
            <person name="Ballaben A.S."/>
            <person name="Darini A.L.C."/>
            <person name="Doi Y."/>
        </authorList>
    </citation>
    <scope>NUCLEOTIDE SEQUENCE [LARGE SCALE GENOMIC DNA]</scope>
    <source>
        <strain evidence="9 10">B2-305</strain>
    </source>
</reference>
<dbReference type="GO" id="GO:0005886">
    <property type="term" value="C:plasma membrane"/>
    <property type="evidence" value="ECO:0007669"/>
    <property type="project" value="UniProtKB-SubCell"/>
</dbReference>
<dbReference type="Proteomes" id="UP000253594">
    <property type="component" value="Unassembled WGS sequence"/>
</dbReference>
<evidence type="ECO:0000256" key="1">
    <source>
        <dbReference type="ARBA" id="ARBA00004651"/>
    </source>
</evidence>
<dbReference type="InterPro" id="IPR000522">
    <property type="entry name" value="ABC_transptr_permease_BtuC"/>
</dbReference>
<keyword evidence="6 8" id="KW-1133">Transmembrane helix</keyword>
<feature type="non-terminal residue" evidence="9">
    <location>
        <position position="1"/>
    </location>
</feature>
<organism evidence="9 10">
    <name type="scientific">Pseudomonas aeruginosa</name>
    <dbReference type="NCBI Taxonomy" id="287"/>
    <lineage>
        <taxon>Bacteria</taxon>
        <taxon>Pseudomonadati</taxon>
        <taxon>Pseudomonadota</taxon>
        <taxon>Gammaproteobacteria</taxon>
        <taxon>Pseudomonadales</taxon>
        <taxon>Pseudomonadaceae</taxon>
        <taxon>Pseudomonas</taxon>
    </lineage>
</organism>
<name>A0A367M2W3_PSEAI</name>
<evidence type="ECO:0000313" key="10">
    <source>
        <dbReference type="Proteomes" id="UP000253594"/>
    </source>
</evidence>
<proteinExistence type="inferred from homology"/>
<evidence type="ECO:0000256" key="5">
    <source>
        <dbReference type="ARBA" id="ARBA00022692"/>
    </source>
</evidence>
<feature type="transmembrane region" description="Helical" evidence="8">
    <location>
        <begin position="22"/>
        <end position="40"/>
    </location>
</feature>
<keyword evidence="3" id="KW-0813">Transport</keyword>
<gene>
    <name evidence="9" type="ORF">DT376_27540</name>
</gene>
<accession>A0A367M2W3</accession>
<dbReference type="EMBL" id="QORE01001260">
    <property type="protein sequence ID" value="RCI71730.1"/>
    <property type="molecule type" value="Genomic_DNA"/>
</dbReference>